<feature type="domain" description="FecR protein" evidence="2">
    <location>
        <begin position="102"/>
        <end position="193"/>
    </location>
</feature>
<dbReference type="InterPro" id="IPR032623">
    <property type="entry name" value="FecR_N"/>
</dbReference>
<dbReference type="PIRSF" id="PIRSF018266">
    <property type="entry name" value="FecR"/>
    <property type="match status" value="1"/>
</dbReference>
<evidence type="ECO:0000259" key="2">
    <source>
        <dbReference type="Pfam" id="PF04773"/>
    </source>
</evidence>
<dbReference type="Pfam" id="PF04773">
    <property type="entry name" value="FecR"/>
    <property type="match status" value="1"/>
</dbReference>
<feature type="transmembrane region" description="Helical" evidence="1">
    <location>
        <begin position="77"/>
        <end position="99"/>
    </location>
</feature>
<feature type="domain" description="FecR N-terminal" evidence="3">
    <location>
        <begin position="2"/>
        <end position="37"/>
    </location>
</feature>
<name>A0A657M2V1_9HYPH</name>
<comment type="caution">
    <text evidence="4">The sequence shown here is derived from an EMBL/GenBank/DDBJ whole genome shotgun (WGS) entry which is preliminary data.</text>
</comment>
<keyword evidence="1" id="KW-0812">Transmembrane</keyword>
<organism evidence="4 5">
    <name type="scientific">Pararhizobium antarcticum</name>
    <dbReference type="NCBI Taxonomy" id="1798805"/>
    <lineage>
        <taxon>Bacteria</taxon>
        <taxon>Pseudomonadati</taxon>
        <taxon>Pseudomonadota</taxon>
        <taxon>Alphaproteobacteria</taxon>
        <taxon>Hyphomicrobiales</taxon>
        <taxon>Rhizobiaceae</taxon>
        <taxon>Rhizobium/Agrobacterium group</taxon>
        <taxon>Pararhizobium</taxon>
    </lineage>
</organism>
<dbReference type="Gene3D" id="2.60.120.1440">
    <property type="match status" value="1"/>
</dbReference>
<evidence type="ECO:0000313" key="4">
    <source>
        <dbReference type="EMBL" id="OJG01510.1"/>
    </source>
</evidence>
<reference evidence="4 5" key="1">
    <citation type="submission" date="2016-02" db="EMBL/GenBank/DDBJ databases">
        <title>Genome sequencing of a beta-galactosidase producing bacteria Rhizobium sp. 59.</title>
        <authorList>
            <person name="Wang D."/>
            <person name="Kot W."/>
            <person name="Qin Y."/>
            <person name="Hansen L."/>
            <person name="Naqvi K."/>
            <person name="Rensing C."/>
        </authorList>
    </citation>
    <scope>NUCLEOTIDE SEQUENCE [LARGE SCALE GENOMIC DNA]</scope>
    <source>
        <strain evidence="4 5">59</strain>
    </source>
</reference>
<evidence type="ECO:0008006" key="6">
    <source>
        <dbReference type="Google" id="ProtNLM"/>
    </source>
</evidence>
<dbReference type="PANTHER" id="PTHR30273">
    <property type="entry name" value="PERIPLASMIC SIGNAL SENSOR AND SIGMA FACTOR ACTIVATOR FECR-RELATED"/>
    <property type="match status" value="1"/>
</dbReference>
<gene>
    <name evidence="4" type="ORF">AX760_00945</name>
</gene>
<keyword evidence="1" id="KW-0472">Membrane</keyword>
<keyword evidence="1" id="KW-1133">Transmembrane helix</keyword>
<evidence type="ECO:0000259" key="3">
    <source>
        <dbReference type="Pfam" id="PF16220"/>
    </source>
</evidence>
<keyword evidence="5" id="KW-1185">Reference proteome</keyword>
<dbReference type="EMBL" id="LSRP01000001">
    <property type="protein sequence ID" value="OJG01510.1"/>
    <property type="molecule type" value="Genomic_DNA"/>
</dbReference>
<dbReference type="InterPro" id="IPR006860">
    <property type="entry name" value="FecR"/>
</dbReference>
<dbReference type="InterPro" id="IPR012373">
    <property type="entry name" value="Ferrdict_sens_TM"/>
</dbReference>
<dbReference type="PANTHER" id="PTHR30273:SF2">
    <property type="entry name" value="PROTEIN FECR"/>
    <property type="match status" value="1"/>
</dbReference>
<protein>
    <recommendedName>
        <fullName evidence="6">FecR protein domain-containing protein</fullName>
    </recommendedName>
</protein>
<dbReference type="Pfam" id="PF16220">
    <property type="entry name" value="DUF4880"/>
    <property type="match status" value="1"/>
</dbReference>
<sequence length="312" mass="34105">MDWFLQLKASPNCPDIDGEFQQWIGRSPSHGRAWSHALKTWQLLGEVPPVHQQLWPAVPVAGPSPIRRRRGFRRATIAGAALCVSLLAVFAMPSVLVWWQADHRTGTGESRIVTLEDGTVVQLGGGSAIKTDVSTAGRQVTLLAGEAYFDVVHDPKRPFSVYAGGVRVLVLGTAFDVQLTGGETTVELARGRVAISYDEGARKGNFELSPGEMAVVDHASGAVARDTIAPEDIAAWRQGRMFVNDVTIADVVERLQRYHTAWISVPDPRLAARRVTGLYDLSDPDRALKALVQPYGGRVRDVTEYGRVLTQF</sequence>
<dbReference type="Proteomes" id="UP000182661">
    <property type="component" value="Unassembled WGS sequence"/>
</dbReference>
<evidence type="ECO:0000313" key="5">
    <source>
        <dbReference type="Proteomes" id="UP000182661"/>
    </source>
</evidence>
<dbReference type="GO" id="GO:0016989">
    <property type="term" value="F:sigma factor antagonist activity"/>
    <property type="evidence" value="ECO:0007669"/>
    <property type="project" value="TreeGrafter"/>
</dbReference>
<accession>A0A657M2V1</accession>
<proteinExistence type="predicted"/>
<evidence type="ECO:0000256" key="1">
    <source>
        <dbReference type="SAM" id="Phobius"/>
    </source>
</evidence>
<dbReference type="AlphaFoldDB" id="A0A657M2V1"/>